<feature type="region of interest" description="Disordered" evidence="2">
    <location>
        <begin position="251"/>
        <end position="318"/>
    </location>
</feature>
<feature type="coiled-coil region" evidence="1">
    <location>
        <begin position="68"/>
        <end position="102"/>
    </location>
</feature>
<dbReference type="EMBL" id="DF839252">
    <property type="protein sequence ID" value="GAT43764.1"/>
    <property type="molecule type" value="Genomic_DNA"/>
</dbReference>
<organism evidence="3 4">
    <name type="scientific">Mycena chlorophos</name>
    <name type="common">Agaric fungus</name>
    <name type="synonym">Agaricus chlorophos</name>
    <dbReference type="NCBI Taxonomy" id="658473"/>
    <lineage>
        <taxon>Eukaryota</taxon>
        <taxon>Fungi</taxon>
        <taxon>Dikarya</taxon>
        <taxon>Basidiomycota</taxon>
        <taxon>Agaricomycotina</taxon>
        <taxon>Agaricomycetes</taxon>
        <taxon>Agaricomycetidae</taxon>
        <taxon>Agaricales</taxon>
        <taxon>Marasmiineae</taxon>
        <taxon>Mycenaceae</taxon>
        <taxon>Mycena</taxon>
    </lineage>
</organism>
<gene>
    <name evidence="3" type="ORF">MCHLO_01432</name>
</gene>
<evidence type="ECO:0000256" key="1">
    <source>
        <dbReference type="SAM" id="Coils"/>
    </source>
</evidence>
<evidence type="ECO:0008006" key="5">
    <source>
        <dbReference type="Google" id="ProtNLM"/>
    </source>
</evidence>
<feature type="compositionally biased region" description="Pro residues" evidence="2">
    <location>
        <begin position="254"/>
        <end position="273"/>
    </location>
</feature>
<evidence type="ECO:0000256" key="2">
    <source>
        <dbReference type="SAM" id="MobiDB-lite"/>
    </source>
</evidence>
<keyword evidence="1" id="KW-0175">Coiled coil</keyword>
<evidence type="ECO:0000313" key="3">
    <source>
        <dbReference type="EMBL" id="GAT43764.1"/>
    </source>
</evidence>
<name>A0ABQ0KZZ7_MYCCL</name>
<protein>
    <recommendedName>
        <fullName evidence="5">BZIP domain-containing protein</fullName>
    </recommendedName>
</protein>
<accession>A0ABQ0KZZ7</accession>
<feature type="compositionally biased region" description="Basic residues" evidence="2">
    <location>
        <begin position="106"/>
        <end position="116"/>
    </location>
</feature>
<feature type="region of interest" description="Disordered" evidence="2">
    <location>
        <begin position="102"/>
        <end position="150"/>
    </location>
</feature>
<evidence type="ECO:0000313" key="4">
    <source>
        <dbReference type="Proteomes" id="UP000815677"/>
    </source>
</evidence>
<feature type="compositionally biased region" description="Polar residues" evidence="2">
    <location>
        <begin position="118"/>
        <end position="127"/>
    </location>
</feature>
<feature type="non-terminal residue" evidence="3">
    <location>
        <position position="1"/>
    </location>
</feature>
<sequence>HWTNTQTGIKLPLVEAMETARTVDLRVWAEVQLALESGILTNPYNSATQRLARSMTRRATTANKYREARAQDQAALALDDELEAAQKEQRAVADRVKELKAAKAAGKTKTKGRKKAQQLASDSSSGRVKSRRNGTHKTTTETSLSASESHEPLAIAPAPLSELFPGSLPELAADYIALPFPDNEPMDLFPSGNEQGLTDEYFDRLLASFPISEAVPEADILMQDAWVNFGPGYATPGRSVASGPSPTFYLPMPRSSPSPPPLPAMASAPPPSVKPVSRKRKVTEIDTSLILSPSAVRPRKKTARAAAAEEAARDEVAA</sequence>
<proteinExistence type="predicted"/>
<keyword evidence="4" id="KW-1185">Reference proteome</keyword>
<dbReference type="Proteomes" id="UP000815677">
    <property type="component" value="Unassembled WGS sequence"/>
</dbReference>
<reference evidence="3" key="1">
    <citation type="submission" date="2014-09" db="EMBL/GenBank/DDBJ databases">
        <title>Genome sequence of the luminous mushroom Mycena chlorophos for searching fungal bioluminescence genes.</title>
        <authorList>
            <person name="Tanaka Y."/>
            <person name="Kasuga D."/>
            <person name="Oba Y."/>
            <person name="Hase S."/>
            <person name="Sato K."/>
            <person name="Oba Y."/>
            <person name="Sakakibara Y."/>
        </authorList>
    </citation>
    <scope>NUCLEOTIDE SEQUENCE</scope>
</reference>